<evidence type="ECO:0000313" key="4">
    <source>
        <dbReference type="EMBL" id="KAK1366954.1"/>
    </source>
</evidence>
<reference evidence="4" key="2">
    <citation type="submission" date="2023-05" db="EMBL/GenBank/DDBJ databases">
        <authorList>
            <person name="Schelkunov M.I."/>
        </authorList>
    </citation>
    <scope>NUCLEOTIDE SEQUENCE</scope>
    <source>
        <strain evidence="4">Hsosn_3</strain>
        <tissue evidence="4">Leaf</tissue>
    </source>
</reference>
<dbReference type="Proteomes" id="UP001237642">
    <property type="component" value="Unassembled WGS sequence"/>
</dbReference>
<feature type="domain" description="Aminotransferase class I/classII large" evidence="3">
    <location>
        <begin position="42"/>
        <end position="434"/>
    </location>
</feature>
<keyword evidence="2" id="KW-0663">Pyridoxal phosphate</keyword>
<dbReference type="InterPro" id="IPR015422">
    <property type="entry name" value="PyrdxlP-dep_Trfase_small"/>
</dbReference>
<dbReference type="InterPro" id="IPR004838">
    <property type="entry name" value="NHTrfase_class1_PyrdxlP-BS"/>
</dbReference>
<dbReference type="Gene3D" id="3.90.1150.10">
    <property type="entry name" value="Aspartate Aminotransferase, domain 1"/>
    <property type="match status" value="1"/>
</dbReference>
<dbReference type="InterPro" id="IPR050478">
    <property type="entry name" value="Ethylene_sulfur-biosynth"/>
</dbReference>
<evidence type="ECO:0000313" key="5">
    <source>
        <dbReference type="Proteomes" id="UP001237642"/>
    </source>
</evidence>
<dbReference type="GO" id="GO:0008483">
    <property type="term" value="F:transaminase activity"/>
    <property type="evidence" value="ECO:0007669"/>
    <property type="project" value="TreeGrafter"/>
</dbReference>
<gene>
    <name evidence="4" type="ORF">POM88_042515</name>
</gene>
<dbReference type="SUPFAM" id="SSF53383">
    <property type="entry name" value="PLP-dependent transferases"/>
    <property type="match status" value="1"/>
</dbReference>
<comment type="caution">
    <text evidence="4">The sequence shown here is derived from an EMBL/GenBank/DDBJ whole genome shotgun (WGS) entry which is preliminary data.</text>
</comment>
<dbReference type="Gene3D" id="3.40.640.10">
    <property type="entry name" value="Type I PLP-dependent aspartate aminotransferase-like (Major domain)"/>
    <property type="match status" value="1"/>
</dbReference>
<comment type="similarity">
    <text evidence="1">Belongs to the class-I pyridoxal-phosphate-dependent aminotransferase family.</text>
</comment>
<reference evidence="4" key="1">
    <citation type="submission" date="2023-02" db="EMBL/GenBank/DDBJ databases">
        <title>Genome of toxic invasive species Heracleum sosnowskyi carries increased number of genes despite the absence of recent whole-genome duplications.</title>
        <authorList>
            <person name="Schelkunov M."/>
            <person name="Shtratnikova V."/>
            <person name="Makarenko M."/>
            <person name="Klepikova A."/>
            <person name="Omelchenko D."/>
            <person name="Novikova G."/>
            <person name="Obukhova E."/>
            <person name="Bogdanov V."/>
            <person name="Penin A."/>
            <person name="Logacheva M."/>
        </authorList>
    </citation>
    <scope>NUCLEOTIDE SEQUENCE</scope>
    <source>
        <strain evidence="4">Hsosn_3</strain>
        <tissue evidence="4">Leaf</tissue>
    </source>
</reference>
<dbReference type="Pfam" id="PF00155">
    <property type="entry name" value="Aminotran_1_2"/>
    <property type="match status" value="1"/>
</dbReference>
<dbReference type="CDD" id="cd00609">
    <property type="entry name" value="AAT_like"/>
    <property type="match status" value="1"/>
</dbReference>
<proteinExistence type="inferred from homology"/>
<dbReference type="InterPro" id="IPR015424">
    <property type="entry name" value="PyrdxlP-dep_Trfase"/>
</dbReference>
<organism evidence="4 5">
    <name type="scientific">Heracleum sosnowskyi</name>
    <dbReference type="NCBI Taxonomy" id="360622"/>
    <lineage>
        <taxon>Eukaryota</taxon>
        <taxon>Viridiplantae</taxon>
        <taxon>Streptophyta</taxon>
        <taxon>Embryophyta</taxon>
        <taxon>Tracheophyta</taxon>
        <taxon>Spermatophyta</taxon>
        <taxon>Magnoliopsida</taxon>
        <taxon>eudicotyledons</taxon>
        <taxon>Gunneridae</taxon>
        <taxon>Pentapetalae</taxon>
        <taxon>asterids</taxon>
        <taxon>campanulids</taxon>
        <taxon>Apiales</taxon>
        <taxon>Apiaceae</taxon>
        <taxon>Apioideae</taxon>
        <taxon>apioid superclade</taxon>
        <taxon>Tordylieae</taxon>
        <taxon>Tordyliinae</taxon>
        <taxon>Heracleum</taxon>
    </lineage>
</organism>
<evidence type="ECO:0000256" key="1">
    <source>
        <dbReference type="ARBA" id="ARBA00007441"/>
    </source>
</evidence>
<dbReference type="PANTHER" id="PTHR43795:SF44">
    <property type="entry name" value="1-AMINOCYCLOPROPANE-1-CARBOXYLATE SYNTHASE 3-LIKE"/>
    <property type="match status" value="1"/>
</dbReference>
<evidence type="ECO:0000259" key="3">
    <source>
        <dbReference type="Pfam" id="PF00155"/>
    </source>
</evidence>
<dbReference type="AlphaFoldDB" id="A0AAD8HGT8"/>
<keyword evidence="5" id="KW-1185">Reference proteome</keyword>
<protein>
    <submittedName>
        <fullName evidence="4">1-aminocyclopropane-1-carboxylate synthase 3</fullName>
    </submittedName>
</protein>
<dbReference type="InterPro" id="IPR015421">
    <property type="entry name" value="PyrdxlP-dep_Trfase_major"/>
</dbReference>
<evidence type="ECO:0000256" key="2">
    <source>
        <dbReference type="ARBA" id="ARBA00022898"/>
    </source>
</evidence>
<dbReference type="InterPro" id="IPR004839">
    <property type="entry name" value="Aminotransferase_I/II_large"/>
</dbReference>
<accession>A0AAD8HGT8</accession>
<dbReference type="GO" id="GO:0016847">
    <property type="term" value="F:1-aminocyclopropane-1-carboxylate synthase activity"/>
    <property type="evidence" value="ECO:0007669"/>
    <property type="project" value="UniProtKB-ARBA"/>
</dbReference>
<dbReference type="FunFam" id="3.90.1150.10:FF:000038">
    <property type="entry name" value="1-aminocyclopropane-1-carboxylate synthase 2"/>
    <property type="match status" value="1"/>
</dbReference>
<dbReference type="PROSITE" id="PS00105">
    <property type="entry name" value="AA_TRANSFER_CLASS_1"/>
    <property type="match status" value="1"/>
</dbReference>
<dbReference type="GO" id="GO:0030170">
    <property type="term" value="F:pyridoxal phosphate binding"/>
    <property type="evidence" value="ECO:0007669"/>
    <property type="project" value="InterPro"/>
</dbReference>
<dbReference type="EMBL" id="JAUIZM010000009">
    <property type="protein sequence ID" value="KAK1366954.1"/>
    <property type="molecule type" value="Genomic_DNA"/>
</dbReference>
<dbReference type="PRINTS" id="PR00753">
    <property type="entry name" value="ACCSYNTHASE"/>
</dbReference>
<sequence>MQQMLSRKASFNFHGEDSSYFLGWKEYEKNSYHEIHNPPGIIQMGLAENQLSFDLLESWIAKNPSVTHFKEDISGYSSLSSSLFRELALFQDYHGLPAFKKELAELMGEIRGNTVSYDPKKLVLTAGATAANETLMFCLAEPGEAFLIPTPYYPGFDRDVKWRTEVELVPIHCSSLNHFRLTKPALEEAYQQAQKQKLKVKGVLITNPSNPLGTTMSKDELNHLLDFVISKKIHVVSDEIYSGTVFESPGFISITQALLNHKKVHVGNDILNRIHVVYSLSKDLGLPGFRVGMIYSENEAIISAATKMSSFGLVSSQTQFLLSNILGEKNFRKLYMKENQKRLKKRHDMMVSGLENAGILCLKSNAGLFCWVDMRHLLRSNTFEAEKELWEKIIFEVKLNISPGSSCHCNEPGWFRICFANMSIETLTVAMQRIKTFADGICKADQINYQQALCSSKKSSLNKWLLRQLSSWRNHHDNESKYH</sequence>
<name>A0AAD8HGT8_9APIA</name>
<dbReference type="PANTHER" id="PTHR43795">
    <property type="entry name" value="BIFUNCTIONAL ASPARTATE AMINOTRANSFERASE AND GLUTAMATE/ASPARTATE-PREPHENATE AMINOTRANSFERASE-RELATED"/>
    <property type="match status" value="1"/>
</dbReference>